<dbReference type="Proteomes" id="UP000812287">
    <property type="component" value="Unassembled WGS sequence"/>
</dbReference>
<dbReference type="Gene3D" id="3.40.50.150">
    <property type="entry name" value="Vaccinia Virus protein VP39"/>
    <property type="match status" value="1"/>
</dbReference>
<reference evidence="6" key="1">
    <citation type="submission" date="2020-11" db="EMBL/GenBank/DDBJ databases">
        <title>Adaptations for nitrogen fixation in a non-lichenized fungal sporocarp promotes dispersal by wood-feeding termites.</title>
        <authorList>
            <consortium name="DOE Joint Genome Institute"/>
            <person name="Koch R.A."/>
            <person name="Yoon G."/>
            <person name="Arayal U."/>
            <person name="Lail K."/>
            <person name="Amirebrahimi M."/>
            <person name="Labutti K."/>
            <person name="Lipzen A."/>
            <person name="Riley R."/>
            <person name="Barry K."/>
            <person name="Henrissat B."/>
            <person name="Grigoriev I.V."/>
            <person name="Herr J.R."/>
            <person name="Aime M.C."/>
        </authorList>
    </citation>
    <scope>NUCLEOTIDE SEQUENCE</scope>
    <source>
        <strain evidence="6">MCA 3950</strain>
    </source>
</reference>
<keyword evidence="3" id="KW-0808">Transferase</keyword>
<dbReference type="GeneID" id="66099054"/>
<evidence type="ECO:0000313" key="7">
    <source>
        <dbReference type="Proteomes" id="UP000812287"/>
    </source>
</evidence>
<evidence type="ECO:0000256" key="4">
    <source>
        <dbReference type="ARBA" id="ARBA00022691"/>
    </source>
</evidence>
<evidence type="ECO:0000256" key="1">
    <source>
        <dbReference type="ARBA" id="ARBA00011975"/>
    </source>
</evidence>
<keyword evidence="2 6" id="KW-0489">Methyltransferase</keyword>
<keyword evidence="4" id="KW-0949">S-adenosyl-L-methionine</keyword>
<dbReference type="OrthoDB" id="5376140at2759"/>
<gene>
    <name evidence="6" type="ORF">BT62DRAFT_1001706</name>
</gene>
<dbReference type="GO" id="GO:0005634">
    <property type="term" value="C:nucleus"/>
    <property type="evidence" value="ECO:0007669"/>
    <property type="project" value="TreeGrafter"/>
</dbReference>
<dbReference type="GO" id="GO:0003886">
    <property type="term" value="F:DNA (cytosine-5-)-methyltransferase activity"/>
    <property type="evidence" value="ECO:0007669"/>
    <property type="project" value="UniProtKB-EC"/>
</dbReference>
<dbReference type="GO" id="GO:0032259">
    <property type="term" value="P:methylation"/>
    <property type="evidence" value="ECO:0007669"/>
    <property type="project" value="UniProtKB-KW"/>
</dbReference>
<dbReference type="GO" id="GO:0003677">
    <property type="term" value="F:DNA binding"/>
    <property type="evidence" value="ECO:0007669"/>
    <property type="project" value="TreeGrafter"/>
</dbReference>
<evidence type="ECO:0000256" key="3">
    <source>
        <dbReference type="ARBA" id="ARBA00022679"/>
    </source>
</evidence>
<dbReference type="PANTHER" id="PTHR10629:SF52">
    <property type="entry name" value="DNA (CYTOSINE-5)-METHYLTRANSFERASE 1"/>
    <property type="match status" value="1"/>
</dbReference>
<dbReference type="InterPro" id="IPR050390">
    <property type="entry name" value="C5-Methyltransferase"/>
</dbReference>
<protein>
    <recommendedName>
        <fullName evidence="1">DNA (cytosine-5-)-methyltransferase</fullName>
        <ecNumber evidence="1">2.1.1.37</ecNumber>
    </recommendedName>
</protein>
<proteinExistence type="predicted"/>
<dbReference type="AlphaFoldDB" id="A0A9P8AWR7"/>
<dbReference type="GO" id="GO:0044027">
    <property type="term" value="P:negative regulation of gene expression via chromosomal CpG island methylation"/>
    <property type="evidence" value="ECO:0007669"/>
    <property type="project" value="TreeGrafter"/>
</dbReference>
<dbReference type="SUPFAM" id="SSF53335">
    <property type="entry name" value="S-adenosyl-L-methionine-dependent methyltransferases"/>
    <property type="match status" value="1"/>
</dbReference>
<dbReference type="RefSeq" id="XP_043044358.1">
    <property type="nucleotide sequence ID" value="XM_043176767.1"/>
</dbReference>
<dbReference type="InterPro" id="IPR029063">
    <property type="entry name" value="SAM-dependent_MTases_sf"/>
</dbReference>
<sequence length="248" mass="27303">MDTFLSKLGEANITCPNLIVALISPPCQGFSAANPDGKDGNINRKALSISTRILTATNAYYGLIENVTGLTSPPHLHHLHEVMINCMKAGYQSRWAILNAKEYGVPTIRRWLFLIVAKLGLTMPDFPKPTVEHHAISTTSIDSWLVAKWDEPACTIRTSCSNRWAIKSFPVTDQYRQIGNVVAPKMAQALGETFMKAILADFPSLRAEGSGDARGISKGSSSTLGKHVRENEDLDKDMSNKRCRKGYL</sequence>
<dbReference type="InterPro" id="IPR001525">
    <property type="entry name" value="C5_MeTfrase"/>
</dbReference>
<evidence type="ECO:0000256" key="2">
    <source>
        <dbReference type="ARBA" id="ARBA00022603"/>
    </source>
</evidence>
<feature type="compositionally biased region" description="Basic and acidic residues" evidence="5">
    <location>
        <begin position="227"/>
        <end position="240"/>
    </location>
</feature>
<keyword evidence="7" id="KW-1185">Reference proteome</keyword>
<comment type="caution">
    <text evidence="6">The sequence shown here is derived from an EMBL/GenBank/DDBJ whole genome shotgun (WGS) entry which is preliminary data.</text>
</comment>
<dbReference type="EMBL" id="MU250526">
    <property type="protein sequence ID" value="KAG7450858.1"/>
    <property type="molecule type" value="Genomic_DNA"/>
</dbReference>
<organism evidence="6 7">
    <name type="scientific">Guyanagaster necrorhizus</name>
    <dbReference type="NCBI Taxonomy" id="856835"/>
    <lineage>
        <taxon>Eukaryota</taxon>
        <taxon>Fungi</taxon>
        <taxon>Dikarya</taxon>
        <taxon>Basidiomycota</taxon>
        <taxon>Agaricomycotina</taxon>
        <taxon>Agaricomycetes</taxon>
        <taxon>Agaricomycetidae</taxon>
        <taxon>Agaricales</taxon>
        <taxon>Marasmiineae</taxon>
        <taxon>Physalacriaceae</taxon>
        <taxon>Guyanagaster</taxon>
    </lineage>
</organism>
<feature type="region of interest" description="Disordered" evidence="5">
    <location>
        <begin position="209"/>
        <end position="248"/>
    </location>
</feature>
<evidence type="ECO:0000313" key="6">
    <source>
        <dbReference type="EMBL" id="KAG7450858.1"/>
    </source>
</evidence>
<evidence type="ECO:0000256" key="5">
    <source>
        <dbReference type="SAM" id="MobiDB-lite"/>
    </source>
</evidence>
<dbReference type="EC" id="2.1.1.37" evidence="1"/>
<accession>A0A9P8AWR7</accession>
<dbReference type="Pfam" id="PF00145">
    <property type="entry name" value="DNA_methylase"/>
    <property type="match status" value="1"/>
</dbReference>
<dbReference type="PANTHER" id="PTHR10629">
    <property type="entry name" value="CYTOSINE-SPECIFIC METHYLTRANSFERASE"/>
    <property type="match status" value="1"/>
</dbReference>
<name>A0A9P8AWR7_9AGAR</name>